<evidence type="ECO:0000256" key="1">
    <source>
        <dbReference type="SAM" id="MobiDB-lite"/>
    </source>
</evidence>
<accession>A0A9K3Q3S9</accession>
<feature type="compositionally biased region" description="Polar residues" evidence="1">
    <location>
        <begin position="192"/>
        <end position="206"/>
    </location>
</feature>
<keyword evidence="3" id="KW-1185">Reference proteome</keyword>
<evidence type="ECO:0000313" key="2">
    <source>
        <dbReference type="EMBL" id="KAG7370212.1"/>
    </source>
</evidence>
<protein>
    <submittedName>
        <fullName evidence="2">Uncharacterized protein</fullName>
    </submittedName>
</protein>
<feature type="compositionally biased region" description="Low complexity" evidence="1">
    <location>
        <begin position="82"/>
        <end position="92"/>
    </location>
</feature>
<comment type="caution">
    <text evidence="2">The sequence shown here is derived from an EMBL/GenBank/DDBJ whole genome shotgun (WGS) entry which is preliminary data.</text>
</comment>
<reference evidence="2" key="2">
    <citation type="submission" date="2021-04" db="EMBL/GenBank/DDBJ databases">
        <authorList>
            <person name="Podell S."/>
        </authorList>
    </citation>
    <scope>NUCLEOTIDE SEQUENCE</scope>
    <source>
        <strain evidence="2">Hildebrandi</strain>
    </source>
</reference>
<feature type="region of interest" description="Disordered" evidence="1">
    <location>
        <begin position="192"/>
        <end position="216"/>
    </location>
</feature>
<dbReference type="EMBL" id="JAGRRH010000005">
    <property type="protein sequence ID" value="KAG7370212.1"/>
    <property type="molecule type" value="Genomic_DNA"/>
</dbReference>
<sequence>MSSTSSRNEKRVSFSKVDSVHEVPCVLREGEVMVLKNANSSTRDTITDTSTLWYSARELSNWRLEAAQLVENVLTLHVTATASSTTTPSTTTKPFDPTAKVQQQREPTVCLRGLERMIRTNTVASTPSTVHFVLSAQERQRESGILDEEEIAAAGKTYSDKSLEEAVERAQQDFDEAQRVRITSEMMAALYSNSRKYPSRSNGSDSNRSKRHRDSYAKVRHMLRKTGKGIQRTFLWSSNNSSKICT</sequence>
<dbReference type="AlphaFoldDB" id="A0A9K3Q3S9"/>
<dbReference type="Proteomes" id="UP000693970">
    <property type="component" value="Unassembled WGS sequence"/>
</dbReference>
<organism evidence="2 3">
    <name type="scientific">Nitzschia inconspicua</name>
    <dbReference type="NCBI Taxonomy" id="303405"/>
    <lineage>
        <taxon>Eukaryota</taxon>
        <taxon>Sar</taxon>
        <taxon>Stramenopiles</taxon>
        <taxon>Ochrophyta</taxon>
        <taxon>Bacillariophyta</taxon>
        <taxon>Bacillariophyceae</taxon>
        <taxon>Bacillariophycidae</taxon>
        <taxon>Bacillariales</taxon>
        <taxon>Bacillariaceae</taxon>
        <taxon>Nitzschia</taxon>
    </lineage>
</organism>
<proteinExistence type="predicted"/>
<evidence type="ECO:0000313" key="3">
    <source>
        <dbReference type="Proteomes" id="UP000693970"/>
    </source>
</evidence>
<feature type="region of interest" description="Disordered" evidence="1">
    <location>
        <begin position="82"/>
        <end position="104"/>
    </location>
</feature>
<name>A0A9K3Q3S9_9STRA</name>
<reference evidence="2" key="1">
    <citation type="journal article" date="2021" name="Sci. Rep.">
        <title>Diploid genomic architecture of Nitzschia inconspicua, an elite biomass production diatom.</title>
        <authorList>
            <person name="Oliver A."/>
            <person name="Podell S."/>
            <person name="Pinowska A."/>
            <person name="Traller J.C."/>
            <person name="Smith S.R."/>
            <person name="McClure R."/>
            <person name="Beliaev A."/>
            <person name="Bohutskyi P."/>
            <person name="Hill E.A."/>
            <person name="Rabines A."/>
            <person name="Zheng H."/>
            <person name="Allen L.Z."/>
            <person name="Kuo A."/>
            <person name="Grigoriev I.V."/>
            <person name="Allen A.E."/>
            <person name="Hazlebeck D."/>
            <person name="Allen E.E."/>
        </authorList>
    </citation>
    <scope>NUCLEOTIDE SEQUENCE</scope>
    <source>
        <strain evidence="2">Hildebrandi</strain>
    </source>
</reference>
<gene>
    <name evidence="2" type="ORF">IV203_027958</name>
</gene>